<gene>
    <name evidence="5" type="ORF">CPT03_18715</name>
</gene>
<proteinExistence type="predicted"/>
<dbReference type="CDD" id="cd00830">
    <property type="entry name" value="KAS_III"/>
    <property type="match status" value="1"/>
</dbReference>
<keyword evidence="6" id="KW-1185">Reference proteome</keyword>
<sequence length="360" mass="39598">MGNKINLHSVITGTGSYIPENVISGDAFLNSTFYDNGVALEKDINEVINKFAEITEILERRYVDKDIVNSDIAAIAAQRAIDNAGIDKESLDHIIFCHNFGDVKNGSNRMDILPSLAAKVKQTLHILNPDCVAYDIIFGCPGWVQGAIQANYLIQSGDAKRVMVIGAETLSRITDPHDRDSMIFSDGAAAVIFEAQESENQLGIIAHKTQTFAVDYASLLVMGKSNNPSESNGNTYLKMNGRKLYEFAVINVPQVVKKAIDKAGIDIKDIKTVFIHQANGKMDTAIMKRLFKLYELDTVPENLVPMTISWLGNSSVATIPTLLDLVLKEKVEGYKIKKGEYAVFASVGAGMHINAFVYRF</sequence>
<dbReference type="Gene3D" id="3.40.47.10">
    <property type="match status" value="1"/>
</dbReference>
<feature type="domain" description="Beta-ketoacyl-[acyl-carrier-protein] synthase III C-terminal" evidence="3">
    <location>
        <begin position="261"/>
        <end position="359"/>
    </location>
</feature>
<accession>A0A2D1U9T3</accession>
<organism evidence="5 6">
    <name type="scientific">Pedobacter ginsengisoli</name>
    <dbReference type="NCBI Taxonomy" id="363852"/>
    <lineage>
        <taxon>Bacteria</taxon>
        <taxon>Pseudomonadati</taxon>
        <taxon>Bacteroidota</taxon>
        <taxon>Sphingobacteriia</taxon>
        <taxon>Sphingobacteriales</taxon>
        <taxon>Sphingobacteriaceae</taxon>
        <taxon>Pedobacter</taxon>
    </lineage>
</organism>
<evidence type="ECO:0000256" key="2">
    <source>
        <dbReference type="ARBA" id="ARBA00023315"/>
    </source>
</evidence>
<name>A0A2D1U9T3_9SPHI</name>
<dbReference type="PANTHER" id="PTHR34069">
    <property type="entry name" value="3-OXOACYL-[ACYL-CARRIER-PROTEIN] SYNTHASE 3"/>
    <property type="match status" value="1"/>
</dbReference>
<dbReference type="GO" id="GO:0004315">
    <property type="term" value="F:3-oxoacyl-[acyl-carrier-protein] synthase activity"/>
    <property type="evidence" value="ECO:0007669"/>
    <property type="project" value="InterPro"/>
</dbReference>
<dbReference type="GO" id="GO:0044550">
    <property type="term" value="P:secondary metabolite biosynthetic process"/>
    <property type="evidence" value="ECO:0007669"/>
    <property type="project" value="TreeGrafter"/>
</dbReference>
<evidence type="ECO:0000259" key="4">
    <source>
        <dbReference type="Pfam" id="PF08545"/>
    </source>
</evidence>
<dbReference type="GO" id="GO:0006633">
    <property type="term" value="P:fatty acid biosynthetic process"/>
    <property type="evidence" value="ECO:0007669"/>
    <property type="project" value="InterPro"/>
</dbReference>
<dbReference type="InterPro" id="IPR013747">
    <property type="entry name" value="ACP_syn_III_C"/>
</dbReference>
<dbReference type="RefSeq" id="WP_099440253.1">
    <property type="nucleotide sequence ID" value="NZ_CP024091.1"/>
</dbReference>
<dbReference type="KEGG" id="pgs:CPT03_18715"/>
<dbReference type="PANTHER" id="PTHR34069:SF3">
    <property type="entry name" value="ACYL-COA:ACYL-COA ALKYLTRANSFERASE"/>
    <property type="match status" value="1"/>
</dbReference>
<evidence type="ECO:0000256" key="1">
    <source>
        <dbReference type="ARBA" id="ARBA00022679"/>
    </source>
</evidence>
<dbReference type="EMBL" id="CP024091">
    <property type="protein sequence ID" value="ATP58350.1"/>
    <property type="molecule type" value="Genomic_DNA"/>
</dbReference>
<keyword evidence="2" id="KW-0012">Acyltransferase</keyword>
<protein>
    <submittedName>
        <fullName evidence="5">3-oxoacyl-ACP synthase</fullName>
    </submittedName>
</protein>
<dbReference type="InterPro" id="IPR013751">
    <property type="entry name" value="ACP_syn_III_N"/>
</dbReference>
<dbReference type="OrthoDB" id="5171393at2"/>
<dbReference type="Proteomes" id="UP000223749">
    <property type="component" value="Chromosome"/>
</dbReference>
<dbReference type="Pfam" id="PF08541">
    <property type="entry name" value="ACP_syn_III_C"/>
    <property type="match status" value="1"/>
</dbReference>
<dbReference type="InterPro" id="IPR016039">
    <property type="entry name" value="Thiolase-like"/>
</dbReference>
<keyword evidence="1" id="KW-0808">Transferase</keyword>
<feature type="domain" description="Beta-ketoacyl-[acyl-carrier-protein] synthase III N-terminal" evidence="4">
    <location>
        <begin position="134"/>
        <end position="207"/>
    </location>
</feature>
<reference evidence="5 6" key="1">
    <citation type="submission" date="2017-10" db="EMBL/GenBank/DDBJ databases">
        <title>Whole genome of Pedobacter ginsengisoli T01R-27 isolated from tomato rhizosphere.</title>
        <authorList>
            <person name="Weon H.-Y."/>
            <person name="Lee S.A."/>
            <person name="Sang M.K."/>
            <person name="Song J."/>
        </authorList>
    </citation>
    <scope>NUCLEOTIDE SEQUENCE [LARGE SCALE GENOMIC DNA]</scope>
    <source>
        <strain evidence="5 6">T01R-27</strain>
    </source>
</reference>
<evidence type="ECO:0000313" key="5">
    <source>
        <dbReference type="EMBL" id="ATP58350.1"/>
    </source>
</evidence>
<dbReference type="Pfam" id="PF08545">
    <property type="entry name" value="ACP_syn_III"/>
    <property type="match status" value="1"/>
</dbReference>
<evidence type="ECO:0000313" key="6">
    <source>
        <dbReference type="Proteomes" id="UP000223749"/>
    </source>
</evidence>
<dbReference type="AlphaFoldDB" id="A0A2D1U9T3"/>
<dbReference type="SUPFAM" id="SSF53901">
    <property type="entry name" value="Thiolase-like"/>
    <property type="match status" value="1"/>
</dbReference>
<evidence type="ECO:0000259" key="3">
    <source>
        <dbReference type="Pfam" id="PF08541"/>
    </source>
</evidence>